<organism evidence="2 3">
    <name type="scientific">Stephania yunnanensis</name>
    <dbReference type="NCBI Taxonomy" id="152371"/>
    <lineage>
        <taxon>Eukaryota</taxon>
        <taxon>Viridiplantae</taxon>
        <taxon>Streptophyta</taxon>
        <taxon>Embryophyta</taxon>
        <taxon>Tracheophyta</taxon>
        <taxon>Spermatophyta</taxon>
        <taxon>Magnoliopsida</taxon>
        <taxon>Ranunculales</taxon>
        <taxon>Menispermaceae</taxon>
        <taxon>Menispermoideae</taxon>
        <taxon>Cissampelideae</taxon>
        <taxon>Stephania</taxon>
    </lineage>
</organism>
<reference evidence="2 3" key="1">
    <citation type="submission" date="2024-01" db="EMBL/GenBank/DDBJ databases">
        <title>Genome assemblies of Stephania.</title>
        <authorList>
            <person name="Yang L."/>
        </authorList>
    </citation>
    <scope>NUCLEOTIDE SEQUENCE [LARGE SCALE GENOMIC DNA]</scope>
    <source>
        <strain evidence="2">YNDBR</strain>
        <tissue evidence="2">Leaf</tissue>
    </source>
</reference>
<feature type="region of interest" description="Disordered" evidence="1">
    <location>
        <begin position="84"/>
        <end position="116"/>
    </location>
</feature>
<accession>A0AAP0P9I8</accession>
<evidence type="ECO:0000313" key="2">
    <source>
        <dbReference type="EMBL" id="KAK9135069.1"/>
    </source>
</evidence>
<name>A0AAP0P9I8_9MAGN</name>
<evidence type="ECO:0000256" key="1">
    <source>
        <dbReference type="SAM" id="MobiDB-lite"/>
    </source>
</evidence>
<protein>
    <submittedName>
        <fullName evidence="2">Uncharacterized protein</fullName>
    </submittedName>
</protein>
<feature type="compositionally biased region" description="Basic and acidic residues" evidence="1">
    <location>
        <begin position="102"/>
        <end position="116"/>
    </location>
</feature>
<dbReference type="EMBL" id="JBBNAF010000006">
    <property type="protein sequence ID" value="KAK9135069.1"/>
    <property type="molecule type" value="Genomic_DNA"/>
</dbReference>
<dbReference type="Proteomes" id="UP001420932">
    <property type="component" value="Unassembled WGS sequence"/>
</dbReference>
<dbReference type="AlphaFoldDB" id="A0AAP0P9I8"/>
<gene>
    <name evidence="2" type="ORF">Syun_014399</name>
</gene>
<comment type="caution">
    <text evidence="2">The sequence shown here is derived from an EMBL/GenBank/DDBJ whole genome shotgun (WGS) entry which is preliminary data.</text>
</comment>
<proteinExistence type="predicted"/>
<evidence type="ECO:0000313" key="3">
    <source>
        <dbReference type="Proteomes" id="UP001420932"/>
    </source>
</evidence>
<keyword evidence="3" id="KW-1185">Reference proteome</keyword>
<feature type="compositionally biased region" description="Basic and acidic residues" evidence="1">
    <location>
        <begin position="84"/>
        <end position="94"/>
    </location>
</feature>
<sequence length="116" mass="13152">MATGSQLEPYPELLDLSRGREVSFLGSRPSSSKGKEPVVATTFEDSRSGSYICDTEERDRIVVRQFKFEEPCLEQIRDLEAREMDKRREGKPGEARVALRRSIRDDGLSSKGDIRS</sequence>